<dbReference type="Proteomes" id="UP000199514">
    <property type="component" value="Unassembled WGS sequence"/>
</dbReference>
<dbReference type="AlphaFoldDB" id="A0A1I1FW20"/>
<dbReference type="RefSeq" id="WP_091508882.1">
    <property type="nucleotide sequence ID" value="NZ_FOLE01000002.1"/>
</dbReference>
<accession>A0A1I1FW20</accession>
<dbReference type="InterPro" id="IPR025563">
    <property type="entry name" value="DUF4286"/>
</dbReference>
<organism evidence="1 2">
    <name type="scientific">Flexibacter flexilis DSM 6793</name>
    <dbReference type="NCBI Taxonomy" id="927664"/>
    <lineage>
        <taxon>Bacteria</taxon>
        <taxon>Pseudomonadati</taxon>
        <taxon>Bacteroidota</taxon>
        <taxon>Cytophagia</taxon>
        <taxon>Cytophagales</taxon>
        <taxon>Flexibacteraceae</taxon>
        <taxon>Flexibacter</taxon>
    </lineage>
</organism>
<dbReference type="STRING" id="927664.SAMN05421780_102343"/>
<protein>
    <recommendedName>
        <fullName evidence="3">DUF4286 domain-containing protein</fullName>
    </recommendedName>
</protein>
<evidence type="ECO:0000313" key="1">
    <source>
        <dbReference type="EMBL" id="SFC03481.1"/>
    </source>
</evidence>
<keyword evidence="2" id="KW-1185">Reference proteome</keyword>
<sequence length="101" mass="11803">MILYNVTVNIDNAVHDEWLNWMRTVHVPEVMATGCFVQNKIARLLTEEENGGTTYSFQYFAPSMEAYVDYQNTYAAALQADHTKRYKDRFVAFRTLLEILE</sequence>
<gene>
    <name evidence="1" type="ORF">SAMN05421780_102343</name>
</gene>
<dbReference type="Pfam" id="PF14114">
    <property type="entry name" value="DUF4286"/>
    <property type="match status" value="1"/>
</dbReference>
<evidence type="ECO:0008006" key="3">
    <source>
        <dbReference type="Google" id="ProtNLM"/>
    </source>
</evidence>
<dbReference type="EMBL" id="FOLE01000002">
    <property type="protein sequence ID" value="SFC03481.1"/>
    <property type="molecule type" value="Genomic_DNA"/>
</dbReference>
<evidence type="ECO:0000313" key="2">
    <source>
        <dbReference type="Proteomes" id="UP000199514"/>
    </source>
</evidence>
<name>A0A1I1FW20_9BACT</name>
<dbReference type="OrthoDB" id="1121837at2"/>
<proteinExistence type="predicted"/>
<reference evidence="1 2" key="1">
    <citation type="submission" date="2016-10" db="EMBL/GenBank/DDBJ databases">
        <authorList>
            <person name="de Groot N.N."/>
        </authorList>
    </citation>
    <scope>NUCLEOTIDE SEQUENCE [LARGE SCALE GENOMIC DNA]</scope>
    <source>
        <strain evidence="1 2">DSM 6793</strain>
    </source>
</reference>